<evidence type="ECO:0000313" key="3">
    <source>
        <dbReference type="Proteomes" id="UP000004110"/>
    </source>
</evidence>
<dbReference type="PROSITE" id="PS50197">
    <property type="entry name" value="BEACH"/>
    <property type="match status" value="1"/>
</dbReference>
<dbReference type="InterPro" id="IPR000409">
    <property type="entry name" value="BEACH_dom"/>
</dbReference>
<reference evidence="2" key="1">
    <citation type="submission" date="2007-06" db="EMBL/GenBank/DDBJ databases">
        <authorList>
            <person name="Fulton L."/>
            <person name="Clifton S."/>
            <person name="Fulton B."/>
            <person name="Xu J."/>
            <person name="Minx P."/>
            <person name="Pepin K.H."/>
            <person name="Johnson M."/>
            <person name="Thiruvilangam P."/>
            <person name="Bhonagiri V."/>
            <person name="Nash W.E."/>
            <person name="Mardis E.R."/>
            <person name="Wilson R.K."/>
        </authorList>
    </citation>
    <scope>NUCLEOTIDE SEQUENCE [LARGE SCALE GENOMIC DNA]</scope>
    <source>
        <strain evidence="2">ATCC 8492</strain>
    </source>
</reference>
<protein>
    <recommendedName>
        <fullName evidence="1">BEACH domain-containing protein</fullName>
    </recommendedName>
</protein>
<feature type="domain" description="BEACH" evidence="1">
    <location>
        <begin position="1"/>
        <end position="36"/>
    </location>
</feature>
<dbReference type="EMBL" id="AAYH02000046">
    <property type="protein sequence ID" value="EDO53357.1"/>
    <property type="molecule type" value="Genomic_DNA"/>
</dbReference>
<organism evidence="2 3">
    <name type="scientific">Bacteroides uniformis (strain ATCC 8492 / DSM 6597 / CCUG 4942 / CIP 103695 / JCM 5828 / KCTC 5204 / NCTC 13054 / VPI 0061)</name>
    <dbReference type="NCBI Taxonomy" id="411479"/>
    <lineage>
        <taxon>Bacteria</taxon>
        <taxon>Pseudomonadati</taxon>
        <taxon>Bacteroidota</taxon>
        <taxon>Bacteroidia</taxon>
        <taxon>Bacteroidales</taxon>
        <taxon>Bacteroidaceae</taxon>
        <taxon>Bacteroides</taxon>
    </lineage>
</organism>
<sequence>MDSPHWCDSPPLPFEVIELHNNGVGESAHSMSLRYW</sequence>
<keyword evidence="3" id="KW-1185">Reference proteome</keyword>
<evidence type="ECO:0000259" key="1">
    <source>
        <dbReference type="PROSITE" id="PS50197"/>
    </source>
</evidence>
<dbReference type="AlphaFoldDB" id="A0ABC9NA28"/>
<comment type="caution">
    <text evidence="2">The sequence shown here is derived from an EMBL/GenBank/DDBJ whole genome shotgun (WGS) entry which is preliminary data.</text>
</comment>
<dbReference type="Proteomes" id="UP000004110">
    <property type="component" value="Unassembled WGS sequence"/>
</dbReference>
<gene>
    <name evidence="2" type="ORF">BACUNI_03372</name>
</gene>
<proteinExistence type="predicted"/>
<accession>A0ABC9NA28</accession>
<name>A0ABC9NA28_BACUC</name>
<evidence type="ECO:0000313" key="2">
    <source>
        <dbReference type="EMBL" id="EDO53357.1"/>
    </source>
</evidence>
<reference evidence="2" key="2">
    <citation type="submission" date="2013-11" db="EMBL/GenBank/DDBJ databases">
        <title>Draft genome sequence of Bacteroides uniformis (ATCC 8492).</title>
        <authorList>
            <person name="Sudarsanam P."/>
            <person name="Ley R."/>
            <person name="Guruge J."/>
            <person name="Turnbaugh P.J."/>
            <person name="Mahowald M."/>
            <person name="Liep D."/>
            <person name="Gordon J."/>
        </authorList>
    </citation>
    <scope>NUCLEOTIDE SEQUENCE</scope>
    <source>
        <strain evidence="2">ATCC 8492</strain>
    </source>
</reference>